<dbReference type="AlphaFoldDB" id="A0A1Y4QH68"/>
<keyword evidence="9" id="KW-0418">Kinase</keyword>
<keyword evidence="12" id="KW-0902">Two-component regulatory system</keyword>
<dbReference type="PANTHER" id="PTHR45528">
    <property type="entry name" value="SENSOR HISTIDINE KINASE CPXA"/>
    <property type="match status" value="1"/>
</dbReference>
<dbReference type="CDD" id="cd00082">
    <property type="entry name" value="HisKA"/>
    <property type="match status" value="1"/>
</dbReference>
<dbReference type="EC" id="2.7.13.3" evidence="3"/>
<dbReference type="InterPro" id="IPR003661">
    <property type="entry name" value="HisK_dim/P_dom"/>
</dbReference>
<dbReference type="SMART" id="SM00388">
    <property type="entry name" value="HisKA"/>
    <property type="match status" value="1"/>
</dbReference>
<dbReference type="Proteomes" id="UP000196258">
    <property type="component" value="Unassembled WGS sequence"/>
</dbReference>
<keyword evidence="6" id="KW-0808">Transferase</keyword>
<evidence type="ECO:0000256" key="10">
    <source>
        <dbReference type="ARBA" id="ARBA00022840"/>
    </source>
</evidence>
<dbReference type="GO" id="GO:0005886">
    <property type="term" value="C:plasma membrane"/>
    <property type="evidence" value="ECO:0007669"/>
    <property type="project" value="UniProtKB-SubCell"/>
</dbReference>
<dbReference type="InterPro" id="IPR036890">
    <property type="entry name" value="HATPase_C_sf"/>
</dbReference>
<evidence type="ECO:0000256" key="7">
    <source>
        <dbReference type="ARBA" id="ARBA00022692"/>
    </source>
</evidence>
<dbReference type="SUPFAM" id="SSF55874">
    <property type="entry name" value="ATPase domain of HSP90 chaperone/DNA topoisomerase II/histidine kinase"/>
    <property type="match status" value="1"/>
</dbReference>
<feature type="domain" description="Histidine kinase" evidence="15">
    <location>
        <begin position="245"/>
        <end position="443"/>
    </location>
</feature>
<keyword evidence="13 14" id="KW-0472">Membrane</keyword>
<feature type="transmembrane region" description="Helical" evidence="14">
    <location>
        <begin position="158"/>
        <end position="178"/>
    </location>
</feature>
<dbReference type="EMBL" id="NFLB01000010">
    <property type="protein sequence ID" value="OUQ04567.1"/>
    <property type="molecule type" value="Genomic_DNA"/>
</dbReference>
<evidence type="ECO:0000256" key="6">
    <source>
        <dbReference type="ARBA" id="ARBA00022679"/>
    </source>
</evidence>
<proteinExistence type="predicted"/>
<evidence type="ECO:0000259" key="15">
    <source>
        <dbReference type="PROSITE" id="PS50109"/>
    </source>
</evidence>
<dbReference type="Gene3D" id="3.30.565.10">
    <property type="entry name" value="Histidine kinase-like ATPase, C-terminal domain"/>
    <property type="match status" value="1"/>
</dbReference>
<organism evidence="16 17">
    <name type="scientific">Thomasclavelia spiroformis</name>
    <dbReference type="NCBI Taxonomy" id="29348"/>
    <lineage>
        <taxon>Bacteria</taxon>
        <taxon>Bacillati</taxon>
        <taxon>Bacillota</taxon>
        <taxon>Erysipelotrichia</taxon>
        <taxon>Erysipelotrichales</taxon>
        <taxon>Coprobacillaceae</taxon>
        <taxon>Thomasclavelia</taxon>
    </lineage>
</organism>
<dbReference type="InterPro" id="IPR050398">
    <property type="entry name" value="HssS/ArlS-like"/>
</dbReference>
<gene>
    <name evidence="16" type="ORF">B5E91_09230</name>
</gene>
<evidence type="ECO:0000256" key="9">
    <source>
        <dbReference type="ARBA" id="ARBA00022777"/>
    </source>
</evidence>
<comment type="caution">
    <text evidence="16">The sequence shown here is derived from an EMBL/GenBank/DDBJ whole genome shotgun (WGS) entry which is preliminary data.</text>
</comment>
<evidence type="ECO:0000256" key="1">
    <source>
        <dbReference type="ARBA" id="ARBA00000085"/>
    </source>
</evidence>
<sequence length="444" mass="51607">MCGEGDIALKRMNKFRTLKMELFLLCAVAFIICLFFHAITSTVASELIDSYFSDRQNIEAIEKRNLKSLQKYVTDKEVTLKEIEQIKSWSLHQENVLLKVYFNGYLIYDSIYGMTENSDLALENENDYPKLNLYNLTLKDAKVNVNLLCFDYTLQNNVSTVISIITILLFFFIIIAGVRKKIKYLVQLYNDLNGLSNNLNHEVHIEGCDEITQVAYGIDSLRKSVIEKIENEKRAYDANMQLITTLSHDIKTPLTSIIAFIELAKGQVQKDDTTYNYLNTAYEKSFHLNNLINELFSHFLLHSNSYEIKFEKVDANILVSQILEENLYELESKGTIIKKEISDISSYIYVNITLFHRLFNNIFSNINKYADLKKPILIKYYLIDNDLIIIIKNTKKKEKSFKQSSTKIGLNNCKAIMKKHNGQFITHEDNNIFIIELHFPIHKK</sequence>
<name>A0A1Y4QH68_9FIRM</name>
<keyword evidence="5" id="KW-0597">Phosphoprotein</keyword>
<evidence type="ECO:0000313" key="17">
    <source>
        <dbReference type="Proteomes" id="UP000196258"/>
    </source>
</evidence>
<evidence type="ECO:0000313" key="16">
    <source>
        <dbReference type="EMBL" id="OUQ04567.1"/>
    </source>
</evidence>
<evidence type="ECO:0000256" key="2">
    <source>
        <dbReference type="ARBA" id="ARBA00004651"/>
    </source>
</evidence>
<dbReference type="PROSITE" id="PS50109">
    <property type="entry name" value="HIS_KIN"/>
    <property type="match status" value="1"/>
</dbReference>
<evidence type="ECO:0000256" key="3">
    <source>
        <dbReference type="ARBA" id="ARBA00012438"/>
    </source>
</evidence>
<evidence type="ECO:0000256" key="14">
    <source>
        <dbReference type="SAM" id="Phobius"/>
    </source>
</evidence>
<accession>A0A1Y4QH68</accession>
<keyword evidence="4" id="KW-1003">Cell membrane</keyword>
<dbReference type="InterPro" id="IPR005467">
    <property type="entry name" value="His_kinase_dom"/>
</dbReference>
<dbReference type="PANTHER" id="PTHR45528:SF1">
    <property type="entry name" value="SENSOR HISTIDINE KINASE CPXA"/>
    <property type="match status" value="1"/>
</dbReference>
<comment type="subcellular location">
    <subcellularLocation>
        <location evidence="2">Cell membrane</location>
        <topology evidence="2">Multi-pass membrane protein</topology>
    </subcellularLocation>
</comment>
<evidence type="ECO:0000256" key="11">
    <source>
        <dbReference type="ARBA" id="ARBA00022989"/>
    </source>
</evidence>
<keyword evidence="11 14" id="KW-1133">Transmembrane helix</keyword>
<evidence type="ECO:0000256" key="8">
    <source>
        <dbReference type="ARBA" id="ARBA00022741"/>
    </source>
</evidence>
<protein>
    <recommendedName>
        <fullName evidence="3">histidine kinase</fullName>
        <ecNumber evidence="3">2.7.13.3</ecNumber>
    </recommendedName>
</protein>
<keyword evidence="8" id="KW-0547">Nucleotide-binding</keyword>
<evidence type="ECO:0000256" key="4">
    <source>
        <dbReference type="ARBA" id="ARBA00022475"/>
    </source>
</evidence>
<dbReference type="GO" id="GO:0000155">
    <property type="term" value="F:phosphorelay sensor kinase activity"/>
    <property type="evidence" value="ECO:0007669"/>
    <property type="project" value="InterPro"/>
</dbReference>
<dbReference type="Pfam" id="PF00512">
    <property type="entry name" value="HisKA"/>
    <property type="match status" value="1"/>
</dbReference>
<keyword evidence="7 14" id="KW-0812">Transmembrane</keyword>
<comment type="catalytic activity">
    <reaction evidence="1">
        <text>ATP + protein L-histidine = ADP + protein N-phospho-L-histidine.</text>
        <dbReference type="EC" id="2.7.13.3"/>
    </reaction>
</comment>
<reference evidence="17" key="1">
    <citation type="submission" date="2017-04" db="EMBL/GenBank/DDBJ databases">
        <title>Function of individual gut microbiota members based on whole genome sequencing of pure cultures obtained from chicken caecum.</title>
        <authorList>
            <person name="Medvecky M."/>
            <person name="Cejkova D."/>
            <person name="Polansky O."/>
            <person name="Karasova D."/>
            <person name="Kubasova T."/>
            <person name="Cizek A."/>
            <person name="Rychlik I."/>
        </authorList>
    </citation>
    <scope>NUCLEOTIDE SEQUENCE [LARGE SCALE GENOMIC DNA]</scope>
    <source>
        <strain evidence="17">An149</strain>
    </source>
</reference>
<keyword evidence="10" id="KW-0067">ATP-binding</keyword>
<evidence type="ECO:0000256" key="12">
    <source>
        <dbReference type="ARBA" id="ARBA00023012"/>
    </source>
</evidence>
<dbReference type="InterPro" id="IPR036097">
    <property type="entry name" value="HisK_dim/P_sf"/>
</dbReference>
<dbReference type="SUPFAM" id="SSF47384">
    <property type="entry name" value="Homodimeric domain of signal transducing histidine kinase"/>
    <property type="match status" value="1"/>
</dbReference>
<evidence type="ECO:0000256" key="5">
    <source>
        <dbReference type="ARBA" id="ARBA00022553"/>
    </source>
</evidence>
<dbReference type="Gene3D" id="1.10.287.130">
    <property type="match status" value="1"/>
</dbReference>
<evidence type="ECO:0000256" key="13">
    <source>
        <dbReference type="ARBA" id="ARBA00023136"/>
    </source>
</evidence>
<dbReference type="GO" id="GO:0005524">
    <property type="term" value="F:ATP binding"/>
    <property type="evidence" value="ECO:0007669"/>
    <property type="project" value="UniProtKB-KW"/>
</dbReference>